<feature type="modified residue" description="4-aspartylphosphate" evidence="2">
    <location>
        <position position="63"/>
    </location>
</feature>
<dbReference type="STRING" id="639283.Snov_0650"/>
<dbReference type="InterPro" id="IPR011006">
    <property type="entry name" value="CheY-like_superfamily"/>
</dbReference>
<keyword evidence="5" id="KW-1185">Reference proteome</keyword>
<organism evidence="4 5">
    <name type="scientific">Ancylobacter novellus (strain ATCC 8093 / DSM 506 / JCM 20403 / CCM 1077 / IAM 12100 / NBRC 12443 / NCIMB 10456)</name>
    <name type="common">Starkeya novella</name>
    <dbReference type="NCBI Taxonomy" id="639283"/>
    <lineage>
        <taxon>Bacteria</taxon>
        <taxon>Pseudomonadati</taxon>
        <taxon>Pseudomonadota</taxon>
        <taxon>Alphaproteobacteria</taxon>
        <taxon>Hyphomicrobiales</taxon>
        <taxon>Xanthobacteraceae</taxon>
        <taxon>Ancylobacter</taxon>
    </lineage>
</organism>
<protein>
    <submittedName>
        <fullName evidence="4">Response regulator receiver protein</fullName>
    </submittedName>
</protein>
<dbReference type="OrthoDB" id="582170at2"/>
<gene>
    <name evidence="4" type="ordered locus">Snov_0650</name>
</gene>
<proteinExistence type="predicted"/>
<dbReference type="RefSeq" id="WP_013165488.1">
    <property type="nucleotide sequence ID" value="NC_014217.1"/>
</dbReference>
<dbReference type="Proteomes" id="UP000006633">
    <property type="component" value="Chromosome"/>
</dbReference>
<evidence type="ECO:0000256" key="1">
    <source>
        <dbReference type="ARBA" id="ARBA00022553"/>
    </source>
</evidence>
<dbReference type="SUPFAM" id="SSF52172">
    <property type="entry name" value="CheY-like"/>
    <property type="match status" value="1"/>
</dbReference>
<accession>D7A4T5</accession>
<evidence type="ECO:0000313" key="5">
    <source>
        <dbReference type="Proteomes" id="UP000006633"/>
    </source>
</evidence>
<dbReference type="HOGENOM" id="CLU_000445_69_11_5"/>
<evidence type="ECO:0000313" key="4">
    <source>
        <dbReference type="EMBL" id="ADH87983.1"/>
    </source>
</evidence>
<dbReference type="PANTHER" id="PTHR44591:SF24">
    <property type="entry name" value="PROTEIN-GLUTAMATE METHYLESTERASE_PROTEIN-GLUTAMINE GLUTAMINASE 1"/>
    <property type="match status" value="1"/>
</dbReference>
<sequence>MEGQHALAGQRIFIVEDEALVAMMMEAMIEELGAVVVGTEARIGDALNFVAQRHGEIDVAVLDLNLGGSRSYDIAQAINGHGIPIVFSTGYDDGTIEDAWREHPLLSKPFQLAELEGALARALGTRRS</sequence>
<reference evidence="4 5" key="1">
    <citation type="journal article" date="2012" name="Stand. Genomic Sci.">
        <title>Complete genome sequence of the facultatively chemolithoautotrophic and methylotrophic alpha Proteobacterium Starkeya novella type strain (ATCC 8093(T)).</title>
        <authorList>
            <person name="Kappler U."/>
            <person name="Davenport K."/>
            <person name="Beatson S."/>
            <person name="Lucas S."/>
            <person name="Lapidus A."/>
            <person name="Copeland A."/>
            <person name="Berry K.W."/>
            <person name="Glavina Del Rio T."/>
            <person name="Hammon N."/>
            <person name="Dalin E."/>
            <person name="Tice H."/>
            <person name="Pitluck S."/>
            <person name="Richardson P."/>
            <person name="Bruce D."/>
            <person name="Goodwin L.A."/>
            <person name="Han C."/>
            <person name="Tapia R."/>
            <person name="Detter J.C."/>
            <person name="Chang Y.J."/>
            <person name="Jeffries C.D."/>
            <person name="Land M."/>
            <person name="Hauser L."/>
            <person name="Kyrpides N.C."/>
            <person name="Goker M."/>
            <person name="Ivanova N."/>
            <person name="Klenk H.P."/>
            <person name="Woyke T."/>
        </authorList>
    </citation>
    <scope>NUCLEOTIDE SEQUENCE [LARGE SCALE GENOMIC DNA]</scope>
    <source>
        <strain evidence="5">ATCC 8093 / DSM 506 / JCM 20403 / CCM 1077 / IAM 12100 / NBRC 12443 / NCIMB 10456</strain>
    </source>
</reference>
<dbReference type="Pfam" id="PF00072">
    <property type="entry name" value="Response_reg"/>
    <property type="match status" value="1"/>
</dbReference>
<dbReference type="InterPro" id="IPR050595">
    <property type="entry name" value="Bact_response_regulator"/>
</dbReference>
<evidence type="ECO:0000256" key="2">
    <source>
        <dbReference type="PROSITE-ProRule" id="PRU00169"/>
    </source>
</evidence>
<dbReference type="KEGG" id="sno:Snov_0650"/>
<name>D7A4T5_ANCN5</name>
<dbReference type="PANTHER" id="PTHR44591">
    <property type="entry name" value="STRESS RESPONSE REGULATOR PROTEIN 1"/>
    <property type="match status" value="1"/>
</dbReference>
<dbReference type="eggNOG" id="COG0784">
    <property type="taxonomic scope" value="Bacteria"/>
</dbReference>
<dbReference type="SMART" id="SM00448">
    <property type="entry name" value="REC"/>
    <property type="match status" value="1"/>
</dbReference>
<dbReference type="EMBL" id="CP002026">
    <property type="protein sequence ID" value="ADH87983.1"/>
    <property type="molecule type" value="Genomic_DNA"/>
</dbReference>
<dbReference type="GO" id="GO:0000160">
    <property type="term" value="P:phosphorelay signal transduction system"/>
    <property type="evidence" value="ECO:0007669"/>
    <property type="project" value="InterPro"/>
</dbReference>
<evidence type="ECO:0000259" key="3">
    <source>
        <dbReference type="PROSITE" id="PS50110"/>
    </source>
</evidence>
<dbReference type="AlphaFoldDB" id="D7A4T5"/>
<dbReference type="PROSITE" id="PS50110">
    <property type="entry name" value="RESPONSE_REGULATORY"/>
    <property type="match status" value="1"/>
</dbReference>
<feature type="domain" description="Response regulatory" evidence="3">
    <location>
        <begin position="11"/>
        <end position="123"/>
    </location>
</feature>
<dbReference type="Gene3D" id="3.40.50.2300">
    <property type="match status" value="1"/>
</dbReference>
<dbReference type="InterPro" id="IPR001789">
    <property type="entry name" value="Sig_transdc_resp-reg_receiver"/>
</dbReference>
<keyword evidence="1 2" id="KW-0597">Phosphoprotein</keyword>